<evidence type="ECO:0000256" key="6">
    <source>
        <dbReference type="ARBA" id="ARBA00038076"/>
    </source>
</evidence>
<feature type="transmembrane region" description="Helical" evidence="8">
    <location>
        <begin position="955"/>
        <end position="975"/>
    </location>
</feature>
<comment type="subcellular location">
    <subcellularLocation>
        <location evidence="1">Cell membrane</location>
        <topology evidence="1">Multi-pass membrane protein</topology>
    </subcellularLocation>
</comment>
<feature type="transmembrane region" description="Helical" evidence="8">
    <location>
        <begin position="397"/>
        <end position="418"/>
    </location>
</feature>
<dbReference type="InterPro" id="IPR003838">
    <property type="entry name" value="ABC3_permease_C"/>
</dbReference>
<dbReference type="GO" id="GO:0005886">
    <property type="term" value="C:plasma membrane"/>
    <property type="evidence" value="ECO:0007669"/>
    <property type="project" value="UniProtKB-SubCell"/>
</dbReference>
<protein>
    <submittedName>
        <fullName evidence="10">Putative ABC transport system permease protein</fullName>
    </submittedName>
</protein>
<feature type="transmembrane region" description="Helical" evidence="8">
    <location>
        <begin position="852"/>
        <end position="875"/>
    </location>
</feature>
<reference evidence="10 11" key="1">
    <citation type="submission" date="2016-10" db="EMBL/GenBank/DDBJ databases">
        <authorList>
            <person name="de Groot N.N."/>
        </authorList>
    </citation>
    <scope>NUCLEOTIDE SEQUENCE [LARGE SCALE GENOMIC DNA]</scope>
    <source>
        <strain evidence="10 11">KH2T6</strain>
    </source>
</reference>
<organism evidence="10 11">
    <name type="scientific">Ruminococcus albus</name>
    <dbReference type="NCBI Taxonomy" id="1264"/>
    <lineage>
        <taxon>Bacteria</taxon>
        <taxon>Bacillati</taxon>
        <taxon>Bacillota</taxon>
        <taxon>Clostridia</taxon>
        <taxon>Eubacteriales</taxon>
        <taxon>Oscillospiraceae</taxon>
        <taxon>Ruminococcus</taxon>
    </lineage>
</organism>
<feature type="domain" description="ABC3 transporter permease C-terminal" evidence="9">
    <location>
        <begin position="308"/>
        <end position="422"/>
    </location>
</feature>
<evidence type="ECO:0000259" key="9">
    <source>
        <dbReference type="Pfam" id="PF02687"/>
    </source>
</evidence>
<dbReference type="Pfam" id="PF02687">
    <property type="entry name" value="FtsX"/>
    <property type="match status" value="2"/>
</dbReference>
<evidence type="ECO:0000256" key="7">
    <source>
        <dbReference type="SAM" id="MobiDB-lite"/>
    </source>
</evidence>
<feature type="domain" description="ABC3 transporter permease C-terminal" evidence="9">
    <location>
        <begin position="858"/>
        <end position="970"/>
    </location>
</feature>
<comment type="similarity">
    <text evidence="6">Belongs to the ABC-4 integral membrane protein family.</text>
</comment>
<feature type="transmembrane region" description="Helical" evidence="8">
    <location>
        <begin position="299"/>
        <end position="318"/>
    </location>
</feature>
<dbReference type="Proteomes" id="UP000186015">
    <property type="component" value="Unassembled WGS sequence"/>
</dbReference>
<dbReference type="OrthoDB" id="51951at2"/>
<feature type="transmembrane region" description="Helical" evidence="8">
    <location>
        <begin position="479"/>
        <end position="505"/>
    </location>
</feature>
<evidence type="ECO:0000256" key="2">
    <source>
        <dbReference type="ARBA" id="ARBA00022475"/>
    </source>
</evidence>
<dbReference type="InterPro" id="IPR050250">
    <property type="entry name" value="Macrolide_Exporter_MacB"/>
</dbReference>
<keyword evidence="5 8" id="KW-0472">Membrane</keyword>
<evidence type="ECO:0000256" key="1">
    <source>
        <dbReference type="ARBA" id="ARBA00004651"/>
    </source>
</evidence>
<dbReference type="PANTHER" id="PTHR30572">
    <property type="entry name" value="MEMBRANE COMPONENT OF TRANSPORTER-RELATED"/>
    <property type="match status" value="1"/>
</dbReference>
<feature type="transmembrane region" description="Helical" evidence="8">
    <location>
        <begin position="345"/>
        <end position="377"/>
    </location>
</feature>
<dbReference type="AlphaFoldDB" id="A0A1H7HWF4"/>
<evidence type="ECO:0000256" key="8">
    <source>
        <dbReference type="SAM" id="Phobius"/>
    </source>
</evidence>
<dbReference type="RefSeq" id="WP_074830520.1">
    <property type="nucleotide sequence ID" value="NZ_FOAT01000003.1"/>
</dbReference>
<gene>
    <name evidence="10" type="ORF">SAMN05216469_103127</name>
</gene>
<feature type="transmembrane region" description="Helical" evidence="8">
    <location>
        <begin position="896"/>
        <end position="921"/>
    </location>
</feature>
<evidence type="ECO:0000256" key="5">
    <source>
        <dbReference type="ARBA" id="ARBA00023136"/>
    </source>
</evidence>
<proteinExistence type="inferred from homology"/>
<evidence type="ECO:0000256" key="3">
    <source>
        <dbReference type="ARBA" id="ARBA00022692"/>
    </source>
</evidence>
<name>A0A1H7HWF4_RUMAL</name>
<accession>A0A1H7HWF4</accession>
<sequence length="988" mass="110385">MFTLLLRKMRNTKWMVFCLLIGFIIASAMMSTIPIYMNASLQRMLIKDMEAFQEEYMIYPGSYNTSRVFKSGMKTDAQLQTLEEYTSLTDKQFAELDLPCAGSKKVIQDSYLYCKSFSLENSGEPARLTLGGMSDICEHSTAVSGRMMEKGRRSDGVFECMATEKSLKTNGLALDTVYEIANVMDDLGSVKIEIVGLIDVADENDPFWAEGIDEAYTAAVFTDYDTMLNEMIPTGAINIAKVNYNYFIDYTKLDIAGLKTINSKYNAQKETFKKNSIGFAIPAKDILTDYAKRSNQLTLLLWLLQIPVILMIIFYLFMVSKLNIEQEKNEIAVFKSRGASNRQVLGIYALESMVLGIITAIAGPFAGLGLCRILGASNGFLEFVNRRAMPVKLTPEAFLYAAAAVLVFFLTTLVPIIPATRTTIVEHKQSKAKAKKLALWEKVGLDVILAGGSFAWLYYYKRTQAKLLELGVTDTTATINPLMFVTSTAFILGLGLFLIRVYPLFIRLIGRAGKRFWSPAQYVSLNNIGRSATGRERFLMLFLVLTVSLGVFFANTARALNRNAEETVEYANGADIVLTEEWYSSKTEAARKNAGRSANMGGSSSGKTTGSEDDDDTATVVTYNEPLFERFEKLTGVKTAAKVFRRDGVTIKSSKMNVVKRKAEKSTEKKREELLDQDMNTKSSNIDRNVRLMTVQPAKFAEVVNFQQRLLPTHINNYLEALAEYAPGVILSSSFKDYGLELGDTVECEWGANEPFDVTVLAFVDYWPSLDPYAEAKDGSYMDFAVMNFDYVNVQTNMEPYQVWIDLDDDASVQEFYDSVEEAHIRTTGMTSTKQDIIAKKNDPMLQGMNGALTLGFITIMIMCIIGFLIYWILSIKSRTLQFGILRAMGMKYREIISMIVYEQILVSGVAILAAIFIGGITSELFVPLFQSVLDVSSRVPEFAVIPQRGDYIKLYTVIAVMLLVGFLVLGRLIGRINISKALKLGED</sequence>
<dbReference type="PANTHER" id="PTHR30572:SF4">
    <property type="entry name" value="ABC TRANSPORTER PERMEASE YTRF"/>
    <property type="match status" value="1"/>
</dbReference>
<evidence type="ECO:0000313" key="10">
    <source>
        <dbReference type="EMBL" id="SEK54609.1"/>
    </source>
</evidence>
<feature type="transmembrane region" description="Helical" evidence="8">
    <location>
        <begin position="538"/>
        <end position="557"/>
    </location>
</feature>
<feature type="transmembrane region" description="Helical" evidence="8">
    <location>
        <begin position="439"/>
        <end position="459"/>
    </location>
</feature>
<evidence type="ECO:0000256" key="4">
    <source>
        <dbReference type="ARBA" id="ARBA00022989"/>
    </source>
</evidence>
<dbReference type="EMBL" id="FOAT01000003">
    <property type="protein sequence ID" value="SEK54609.1"/>
    <property type="molecule type" value="Genomic_DNA"/>
</dbReference>
<dbReference type="GO" id="GO:0022857">
    <property type="term" value="F:transmembrane transporter activity"/>
    <property type="evidence" value="ECO:0007669"/>
    <property type="project" value="TreeGrafter"/>
</dbReference>
<keyword evidence="2" id="KW-1003">Cell membrane</keyword>
<keyword evidence="3 8" id="KW-0812">Transmembrane</keyword>
<keyword evidence="4 8" id="KW-1133">Transmembrane helix</keyword>
<evidence type="ECO:0000313" key="11">
    <source>
        <dbReference type="Proteomes" id="UP000186015"/>
    </source>
</evidence>
<feature type="region of interest" description="Disordered" evidence="7">
    <location>
        <begin position="593"/>
        <end position="617"/>
    </location>
</feature>